<keyword evidence="1" id="KW-0472">Membrane</keyword>
<dbReference type="AlphaFoldDB" id="A0A830HEK2"/>
<dbReference type="OrthoDB" id="508046at2759"/>
<evidence type="ECO:0000256" key="1">
    <source>
        <dbReference type="SAM" id="Phobius"/>
    </source>
</evidence>
<reference evidence="2" key="1">
    <citation type="submission" date="2020-10" db="EMBL/GenBank/DDBJ databases">
        <title>Unveiling of a novel bifunctional photoreceptor, Dualchrome1, isolated from a cosmopolitan green alga.</title>
        <authorList>
            <person name="Suzuki S."/>
            <person name="Kawachi M."/>
        </authorList>
    </citation>
    <scope>NUCLEOTIDE SEQUENCE</scope>
    <source>
        <strain evidence="2">NIES 2893</strain>
    </source>
</reference>
<comment type="caution">
    <text evidence="2">The sequence shown here is derived from an EMBL/GenBank/DDBJ whole genome shotgun (WGS) entry which is preliminary data.</text>
</comment>
<gene>
    <name evidence="2" type="ORF">PPROV_000389400</name>
</gene>
<protein>
    <submittedName>
        <fullName evidence="2">Uncharacterized protein</fullName>
    </submittedName>
</protein>
<keyword evidence="3" id="KW-1185">Reference proteome</keyword>
<evidence type="ECO:0000313" key="2">
    <source>
        <dbReference type="EMBL" id="GHP05142.1"/>
    </source>
</evidence>
<feature type="transmembrane region" description="Helical" evidence="1">
    <location>
        <begin position="64"/>
        <end position="83"/>
    </location>
</feature>
<proteinExistence type="predicted"/>
<organism evidence="2 3">
    <name type="scientific">Pycnococcus provasolii</name>
    <dbReference type="NCBI Taxonomy" id="41880"/>
    <lineage>
        <taxon>Eukaryota</taxon>
        <taxon>Viridiplantae</taxon>
        <taxon>Chlorophyta</taxon>
        <taxon>Pseudoscourfieldiophyceae</taxon>
        <taxon>Pseudoscourfieldiales</taxon>
        <taxon>Pycnococcaceae</taxon>
        <taxon>Pycnococcus</taxon>
    </lineage>
</organism>
<feature type="transmembrane region" description="Helical" evidence="1">
    <location>
        <begin position="20"/>
        <end position="44"/>
    </location>
</feature>
<feature type="transmembrane region" description="Helical" evidence="1">
    <location>
        <begin position="131"/>
        <end position="155"/>
    </location>
</feature>
<evidence type="ECO:0000313" key="3">
    <source>
        <dbReference type="Proteomes" id="UP000660262"/>
    </source>
</evidence>
<sequence length="418" mass="45633">MSGDGGEDVRRLRHSAGKRCSAVVASAALTCAALIDASSATLLAYAPWGGGGMHWTRRPTCNTIAYSALSYARAALALTALASSTSTAASVTRRWALALGGLQLFSCGFFTAALFEASYSSEGPPPCAPQAWWLPLALTAFGVFASTVQSAALWIRVRSTRQLVFAKYHTLADAQGRVVEEFSDVGDATEPLLPTAIVPVPISRFASPVAAYSNSDSSFVSAPGSFADDDGINDDGDLESSFELGVPLEQHTTLMRQFCERVAGRWKKDFDATDDHDSLLKELDLGFLLRKAVCLLDEVNLSIVSHDGRPAFRTRVSFLVINIIEDAPLNGEKVEVKRRDMRSGYAKTWLSWDEANNQLLQYHCPAARHAYEARQVTRLTLDGDRLLQDVRYELTRLRGVDVVPPRIHSLRTTFVRVS</sequence>
<name>A0A830HEK2_9CHLO</name>
<accession>A0A830HEK2</accession>
<keyword evidence="1" id="KW-0812">Transmembrane</keyword>
<dbReference type="EMBL" id="BNJQ01000009">
    <property type="protein sequence ID" value="GHP05142.1"/>
    <property type="molecule type" value="Genomic_DNA"/>
</dbReference>
<dbReference type="Proteomes" id="UP000660262">
    <property type="component" value="Unassembled WGS sequence"/>
</dbReference>
<feature type="transmembrane region" description="Helical" evidence="1">
    <location>
        <begin position="95"/>
        <end position="119"/>
    </location>
</feature>
<keyword evidence="1" id="KW-1133">Transmembrane helix</keyword>